<dbReference type="GO" id="GO:1902201">
    <property type="term" value="P:negative regulation of bacterial-type flagellum-dependent cell motility"/>
    <property type="evidence" value="ECO:0007669"/>
    <property type="project" value="TreeGrafter"/>
</dbReference>
<comment type="catalytic activity">
    <reaction evidence="4">
        <text>2 GTP = 3',3'-c-di-GMP + 2 diphosphate</text>
        <dbReference type="Rhea" id="RHEA:24898"/>
        <dbReference type="ChEBI" id="CHEBI:33019"/>
        <dbReference type="ChEBI" id="CHEBI:37565"/>
        <dbReference type="ChEBI" id="CHEBI:58805"/>
        <dbReference type="EC" id="2.7.7.65"/>
    </reaction>
</comment>
<dbReference type="SUPFAM" id="SSF55073">
    <property type="entry name" value="Nucleotide cyclase"/>
    <property type="match status" value="1"/>
</dbReference>
<comment type="cofactor">
    <cofactor evidence="1">
        <name>Mg(2+)</name>
        <dbReference type="ChEBI" id="CHEBI:18420"/>
    </cofactor>
</comment>
<gene>
    <name evidence="7" type="ORF">GEAM_1841</name>
</gene>
<accession>A0A085GB77</accession>
<dbReference type="PROSITE" id="PS50887">
    <property type="entry name" value="GGDEF"/>
    <property type="match status" value="1"/>
</dbReference>
<dbReference type="GO" id="GO:0016829">
    <property type="term" value="F:lyase activity"/>
    <property type="evidence" value="ECO:0007669"/>
    <property type="project" value="UniProtKB-KW"/>
</dbReference>
<dbReference type="GO" id="GO:0043709">
    <property type="term" value="P:cell adhesion involved in single-species biofilm formation"/>
    <property type="evidence" value="ECO:0007669"/>
    <property type="project" value="TreeGrafter"/>
</dbReference>
<dbReference type="Pfam" id="PF00990">
    <property type="entry name" value="GGDEF"/>
    <property type="match status" value="1"/>
</dbReference>
<dbReference type="GO" id="GO:0052621">
    <property type="term" value="F:diguanylate cyclase activity"/>
    <property type="evidence" value="ECO:0007669"/>
    <property type="project" value="UniProtKB-EC"/>
</dbReference>
<feature type="transmembrane region" description="Helical" evidence="5">
    <location>
        <begin position="40"/>
        <end position="57"/>
    </location>
</feature>
<dbReference type="OrthoDB" id="9812260at2"/>
<dbReference type="CDD" id="cd01949">
    <property type="entry name" value="GGDEF"/>
    <property type="match status" value="1"/>
</dbReference>
<dbReference type="InterPro" id="IPR050469">
    <property type="entry name" value="Diguanylate_Cyclase"/>
</dbReference>
<dbReference type="RefSeq" id="WP_034790802.1">
    <property type="nucleotide sequence ID" value="NZ_JMPJ01000052.1"/>
</dbReference>
<dbReference type="FunFam" id="3.30.70.270:FF:000001">
    <property type="entry name" value="Diguanylate cyclase domain protein"/>
    <property type="match status" value="1"/>
</dbReference>
<feature type="domain" description="GGDEF" evidence="6">
    <location>
        <begin position="220"/>
        <end position="353"/>
    </location>
</feature>
<feature type="transmembrane region" description="Helical" evidence="5">
    <location>
        <begin position="156"/>
        <end position="177"/>
    </location>
</feature>
<dbReference type="InterPro" id="IPR029787">
    <property type="entry name" value="Nucleotide_cyclase"/>
</dbReference>
<dbReference type="AlphaFoldDB" id="A0A085GB77"/>
<dbReference type="InterPro" id="IPR000160">
    <property type="entry name" value="GGDEF_dom"/>
</dbReference>
<dbReference type="Gene3D" id="3.30.70.270">
    <property type="match status" value="1"/>
</dbReference>
<dbReference type="EC" id="2.7.7.65" evidence="3"/>
<keyword evidence="5" id="KW-1133">Transmembrane helix</keyword>
<sequence>MPDFTSLGKLYADVCVTYATLSVSYFILSRSEPFTSNGDIWKRIAFGLIAGVAALFLSQDRLMLNDNVYYSFEMLPMILVTFFGGWLSGLSCYVLLFVLKGGYSINNLLIGCIMLGLFLFRVWRQRRHRVFYITLLLVGLARIALVSSLYGMVVPWATLVLYQLLAAGCMILCYHALNFKEIYMKKVFAIRVKAATDPLTQISNRASLDYRLSIQQTHRQSCGLIIIDIDNFKRVNDTHGHLIGDRVLSDVGRVLRNVTRSKDFAGRYGGEEFLVITGAYQPEAVMAIAERLRQEIEQSQMILEDGSELKVTASVGVSLYLPGMQIRKAIKLADEALYKAKHQGKNQVVASSILQFARLGDRGRKR</sequence>
<name>A0A085GB77_EWIA3</name>
<dbReference type="SMART" id="SM00267">
    <property type="entry name" value="GGDEF"/>
    <property type="match status" value="1"/>
</dbReference>
<evidence type="ECO:0000256" key="4">
    <source>
        <dbReference type="ARBA" id="ARBA00034247"/>
    </source>
</evidence>
<evidence type="ECO:0000256" key="5">
    <source>
        <dbReference type="SAM" id="Phobius"/>
    </source>
</evidence>
<feature type="transmembrane region" description="Helical" evidence="5">
    <location>
        <begin position="105"/>
        <end position="123"/>
    </location>
</feature>
<reference evidence="7 8" key="1">
    <citation type="submission" date="2014-05" db="EMBL/GenBank/DDBJ databases">
        <title>ATOL: Assembling a taxonomically balanced genome-scale reconstruction of the evolutionary history of the Enterobacteriaceae.</title>
        <authorList>
            <person name="Plunkett G.III."/>
            <person name="Neeno-Eckwall E.C."/>
            <person name="Glasner J.D."/>
            <person name="Perna N.T."/>
        </authorList>
    </citation>
    <scope>NUCLEOTIDE SEQUENCE [LARGE SCALE GENOMIC DNA]</scope>
    <source>
        <strain evidence="7 8">ATCC 33852</strain>
    </source>
</reference>
<evidence type="ECO:0000259" key="6">
    <source>
        <dbReference type="PROSITE" id="PS50887"/>
    </source>
</evidence>
<dbReference type="Proteomes" id="UP000028640">
    <property type="component" value="Unassembled WGS sequence"/>
</dbReference>
<feature type="transmembrane region" description="Helical" evidence="5">
    <location>
        <begin position="78"/>
        <end position="99"/>
    </location>
</feature>
<dbReference type="STRING" id="910964.GEAM_1841"/>
<dbReference type="eggNOG" id="COG3706">
    <property type="taxonomic scope" value="Bacteria"/>
</dbReference>
<evidence type="ECO:0000313" key="7">
    <source>
        <dbReference type="EMBL" id="KFC80972.1"/>
    </source>
</evidence>
<dbReference type="PANTHER" id="PTHR45138">
    <property type="entry name" value="REGULATORY COMPONENTS OF SENSORY TRANSDUCTION SYSTEM"/>
    <property type="match status" value="1"/>
</dbReference>
<organism evidence="7 8">
    <name type="scientific">Ewingella americana (strain ATCC 33852 / DSM 4580 / CCUG 14506 / JCM 5911 / LMG 7869 / NCTC 12157 / CDC 1468-78)</name>
    <dbReference type="NCBI Taxonomy" id="910964"/>
    <lineage>
        <taxon>Bacteria</taxon>
        <taxon>Pseudomonadati</taxon>
        <taxon>Pseudomonadota</taxon>
        <taxon>Gammaproteobacteria</taxon>
        <taxon>Enterobacterales</taxon>
        <taxon>Yersiniaceae</taxon>
        <taxon>Ewingella</taxon>
    </lineage>
</organism>
<dbReference type="GeneID" id="78380189"/>
<feature type="transmembrane region" description="Helical" evidence="5">
    <location>
        <begin position="130"/>
        <end position="150"/>
    </location>
</feature>
<keyword evidence="7" id="KW-0456">Lyase</keyword>
<dbReference type="GO" id="GO:0005886">
    <property type="term" value="C:plasma membrane"/>
    <property type="evidence" value="ECO:0007669"/>
    <property type="project" value="TreeGrafter"/>
</dbReference>
<keyword evidence="8" id="KW-1185">Reference proteome</keyword>
<evidence type="ECO:0000313" key="8">
    <source>
        <dbReference type="Proteomes" id="UP000028640"/>
    </source>
</evidence>
<dbReference type="NCBIfam" id="TIGR00254">
    <property type="entry name" value="GGDEF"/>
    <property type="match status" value="1"/>
</dbReference>
<comment type="pathway">
    <text evidence="2">Purine metabolism; 3',5'-cyclic di-GMP biosynthesis.</text>
</comment>
<dbReference type="EMBL" id="JMPJ01000052">
    <property type="protein sequence ID" value="KFC80972.1"/>
    <property type="molecule type" value="Genomic_DNA"/>
</dbReference>
<evidence type="ECO:0000256" key="2">
    <source>
        <dbReference type="ARBA" id="ARBA00004665"/>
    </source>
</evidence>
<evidence type="ECO:0000256" key="3">
    <source>
        <dbReference type="ARBA" id="ARBA00012528"/>
    </source>
</evidence>
<dbReference type="PANTHER" id="PTHR45138:SF9">
    <property type="entry name" value="DIGUANYLATE CYCLASE DGCM-RELATED"/>
    <property type="match status" value="1"/>
</dbReference>
<comment type="caution">
    <text evidence="7">The sequence shown here is derived from an EMBL/GenBank/DDBJ whole genome shotgun (WGS) entry which is preliminary data.</text>
</comment>
<keyword evidence="5" id="KW-0472">Membrane</keyword>
<keyword evidence="5" id="KW-0812">Transmembrane</keyword>
<protein>
    <recommendedName>
        <fullName evidence="3">diguanylate cyclase</fullName>
        <ecNumber evidence="3">2.7.7.65</ecNumber>
    </recommendedName>
</protein>
<feature type="transmembrane region" description="Helical" evidence="5">
    <location>
        <begin position="10"/>
        <end position="28"/>
    </location>
</feature>
<dbReference type="InterPro" id="IPR043128">
    <property type="entry name" value="Rev_trsase/Diguanyl_cyclase"/>
</dbReference>
<evidence type="ECO:0000256" key="1">
    <source>
        <dbReference type="ARBA" id="ARBA00001946"/>
    </source>
</evidence>
<proteinExistence type="predicted"/>